<protein>
    <submittedName>
        <fullName evidence="2">Uncharacterized protein</fullName>
    </submittedName>
</protein>
<feature type="region of interest" description="Disordered" evidence="1">
    <location>
        <begin position="108"/>
        <end position="189"/>
    </location>
</feature>
<sequence>MSSMITENALVEFIKSLFDDESKAAAFKENPGRCLDDVGLGDVTPHEVSQAITVAAQSVPAPSGSGTGWTPNIPDHGSPAQILQQVTNNYYQQISNTTIIGDNNTVETTQTSANGDGSVAVGGDAHGPIATTGGVAGNDNEVGNTTDDHSVEVDKSVHGNNSGNTQSTDIADNSSNDSHNKVGVTTVPTAPVSPPVAVTTPPFPTTVAVDPAAAVMTGAQLTGGESFAPFGDVPTILPGEHGLPFIADPAPNSGSGTGIPDITDTGHDTPGDPFDLPGTHDPLGPTNTDPLTTDPLTTDPTAGGLGAEHADNTGVDHVPDLGADPGYTPDHTGFVPDTGGSEVSAGITDPGGGDYGVGDPGGGDLGGGDLGGGGF</sequence>
<dbReference type="Proteomes" id="UP000466307">
    <property type="component" value="Unassembled WGS sequence"/>
</dbReference>
<keyword evidence="3" id="KW-1185">Reference proteome</keyword>
<accession>A0A7K3LWJ8</accession>
<organism evidence="2 3">
    <name type="scientific">Gordonia desulfuricans</name>
    <dbReference type="NCBI Taxonomy" id="89051"/>
    <lineage>
        <taxon>Bacteria</taxon>
        <taxon>Bacillati</taxon>
        <taxon>Actinomycetota</taxon>
        <taxon>Actinomycetes</taxon>
        <taxon>Mycobacteriales</taxon>
        <taxon>Gordoniaceae</taxon>
        <taxon>Gordonia</taxon>
    </lineage>
</organism>
<feature type="compositionally biased region" description="Gly residues" evidence="1">
    <location>
        <begin position="349"/>
        <end position="375"/>
    </location>
</feature>
<dbReference type="AlphaFoldDB" id="A0A7K3LWJ8"/>
<dbReference type="InterPro" id="IPR049709">
    <property type="entry name" value="IniB-like_N"/>
</dbReference>
<dbReference type="NCBIfam" id="NF038175">
    <property type="entry name" value="IniB_NTERM"/>
    <property type="match status" value="1"/>
</dbReference>
<name>A0A7K3LWJ8_9ACTN</name>
<feature type="region of interest" description="Disordered" evidence="1">
    <location>
        <begin position="335"/>
        <end position="375"/>
    </location>
</feature>
<evidence type="ECO:0000313" key="2">
    <source>
        <dbReference type="EMBL" id="NDK92653.1"/>
    </source>
</evidence>
<evidence type="ECO:0000256" key="1">
    <source>
        <dbReference type="SAM" id="MobiDB-lite"/>
    </source>
</evidence>
<feature type="compositionally biased region" description="Polar residues" evidence="1">
    <location>
        <begin position="158"/>
        <end position="177"/>
    </location>
</feature>
<feature type="region of interest" description="Disordered" evidence="1">
    <location>
        <begin position="249"/>
        <end position="300"/>
    </location>
</feature>
<feature type="compositionally biased region" description="Basic and acidic residues" evidence="1">
    <location>
        <begin position="146"/>
        <end position="157"/>
    </location>
</feature>
<dbReference type="EMBL" id="JAADZU010000169">
    <property type="protein sequence ID" value="NDK92653.1"/>
    <property type="molecule type" value="Genomic_DNA"/>
</dbReference>
<reference evidence="2 3" key="1">
    <citation type="submission" date="2020-01" db="EMBL/GenBank/DDBJ databases">
        <title>Investigation of new actinobacteria for the biodesulphurisation of diesel fuel.</title>
        <authorList>
            <person name="Athi Narayanan S.M."/>
        </authorList>
    </citation>
    <scope>NUCLEOTIDE SEQUENCE [LARGE SCALE GENOMIC DNA]</scope>
    <source>
        <strain evidence="2 3">213E</strain>
    </source>
</reference>
<proteinExistence type="predicted"/>
<comment type="caution">
    <text evidence="2">The sequence shown here is derived from an EMBL/GenBank/DDBJ whole genome shotgun (WGS) entry which is preliminary data.</text>
</comment>
<dbReference type="RefSeq" id="WP_059035889.1">
    <property type="nucleotide sequence ID" value="NZ_JAADZU010000169.1"/>
</dbReference>
<gene>
    <name evidence="2" type="ORF">GYA93_24390</name>
</gene>
<feature type="compositionally biased region" description="Low complexity" evidence="1">
    <location>
        <begin position="281"/>
        <end position="300"/>
    </location>
</feature>
<evidence type="ECO:0000313" key="3">
    <source>
        <dbReference type="Proteomes" id="UP000466307"/>
    </source>
</evidence>